<dbReference type="OrthoDB" id="2111841at2759"/>
<feature type="region of interest" description="Disordered" evidence="8">
    <location>
        <begin position="21"/>
        <end position="61"/>
    </location>
</feature>
<evidence type="ECO:0000256" key="5">
    <source>
        <dbReference type="ARBA" id="ARBA00023124"/>
    </source>
</evidence>
<keyword evidence="2" id="KW-0645">Protease</keyword>
<evidence type="ECO:0000256" key="3">
    <source>
        <dbReference type="ARBA" id="ARBA00022763"/>
    </source>
</evidence>
<dbReference type="AlphaFoldDB" id="A0A6P6RR47"/>
<dbReference type="InterPro" id="IPR003738">
    <property type="entry name" value="SRAP"/>
</dbReference>
<accession>A0A6P6RR47</accession>
<dbReference type="SUPFAM" id="SSF143081">
    <property type="entry name" value="BB1717-like"/>
    <property type="match status" value="1"/>
</dbReference>
<dbReference type="Pfam" id="PF02586">
    <property type="entry name" value="SRAP"/>
    <property type="match status" value="2"/>
</dbReference>
<dbReference type="Gene3D" id="3.90.1680.10">
    <property type="entry name" value="SOS response associated peptidase-like"/>
    <property type="match status" value="2"/>
</dbReference>
<evidence type="ECO:0000313" key="10">
    <source>
        <dbReference type="RefSeq" id="XP_026190027.1"/>
    </source>
</evidence>
<dbReference type="GO" id="GO:0008233">
    <property type="term" value="F:peptidase activity"/>
    <property type="evidence" value="ECO:0007669"/>
    <property type="project" value="UniProtKB-KW"/>
</dbReference>
<dbReference type="GO" id="GO:0006508">
    <property type="term" value="P:proteolysis"/>
    <property type="evidence" value="ECO:0007669"/>
    <property type="project" value="UniProtKB-KW"/>
</dbReference>
<evidence type="ECO:0000256" key="4">
    <source>
        <dbReference type="ARBA" id="ARBA00022801"/>
    </source>
</evidence>
<dbReference type="GO" id="GO:0003697">
    <property type="term" value="F:single-stranded DNA binding"/>
    <property type="evidence" value="ECO:0007669"/>
    <property type="project" value="InterPro"/>
</dbReference>
<feature type="compositionally biased region" description="Basic and acidic residues" evidence="8">
    <location>
        <begin position="30"/>
        <end position="51"/>
    </location>
</feature>
<dbReference type="InterPro" id="IPR036590">
    <property type="entry name" value="SRAP-like"/>
</dbReference>
<name>A0A6P6RR47_9EIME</name>
<dbReference type="RefSeq" id="XP_026190027.1">
    <property type="nucleotide sequence ID" value="XM_026334242.1"/>
</dbReference>
<evidence type="ECO:0000313" key="9">
    <source>
        <dbReference type="Proteomes" id="UP000515125"/>
    </source>
</evidence>
<dbReference type="GO" id="GO:0106300">
    <property type="term" value="P:protein-DNA covalent cross-linking repair"/>
    <property type="evidence" value="ECO:0007669"/>
    <property type="project" value="InterPro"/>
</dbReference>
<protein>
    <submittedName>
        <fullName evidence="10">Uncharacterized protein LOC34623246</fullName>
    </submittedName>
</protein>
<evidence type="ECO:0000256" key="1">
    <source>
        <dbReference type="ARBA" id="ARBA00008136"/>
    </source>
</evidence>
<dbReference type="GeneID" id="34623246"/>
<keyword evidence="5" id="KW-0190">Covalent protein-DNA linkage</keyword>
<gene>
    <name evidence="10" type="primary">LOC34623246</name>
</gene>
<proteinExistence type="inferred from homology"/>
<evidence type="ECO:0000256" key="6">
    <source>
        <dbReference type="ARBA" id="ARBA00023125"/>
    </source>
</evidence>
<feature type="region of interest" description="Disordered" evidence="8">
    <location>
        <begin position="408"/>
        <end position="438"/>
    </location>
</feature>
<evidence type="ECO:0000256" key="7">
    <source>
        <dbReference type="ARBA" id="ARBA00023239"/>
    </source>
</evidence>
<evidence type="ECO:0000256" key="8">
    <source>
        <dbReference type="SAM" id="MobiDB-lite"/>
    </source>
</evidence>
<dbReference type="GO" id="GO:0016829">
    <property type="term" value="F:lyase activity"/>
    <property type="evidence" value="ECO:0007669"/>
    <property type="project" value="UniProtKB-KW"/>
</dbReference>
<keyword evidence="3" id="KW-0227">DNA damage</keyword>
<evidence type="ECO:0000256" key="2">
    <source>
        <dbReference type="ARBA" id="ARBA00022670"/>
    </source>
</evidence>
<comment type="similarity">
    <text evidence="1">Belongs to the SOS response-associated peptidase family.</text>
</comment>
<organism evidence="9 10">
    <name type="scientific">Cyclospora cayetanensis</name>
    <dbReference type="NCBI Taxonomy" id="88456"/>
    <lineage>
        <taxon>Eukaryota</taxon>
        <taxon>Sar</taxon>
        <taxon>Alveolata</taxon>
        <taxon>Apicomplexa</taxon>
        <taxon>Conoidasida</taxon>
        <taxon>Coccidia</taxon>
        <taxon>Eucoccidiorida</taxon>
        <taxon>Eimeriorina</taxon>
        <taxon>Eimeriidae</taxon>
        <taxon>Cyclospora</taxon>
    </lineage>
</organism>
<dbReference type="Proteomes" id="UP000515125">
    <property type="component" value="Unplaced"/>
</dbReference>
<reference evidence="10" key="1">
    <citation type="submission" date="2025-08" db="UniProtKB">
        <authorList>
            <consortium name="RefSeq"/>
        </authorList>
    </citation>
    <scope>IDENTIFICATION</scope>
</reference>
<dbReference type="PANTHER" id="PTHR13604">
    <property type="entry name" value="DC12-RELATED"/>
    <property type="match status" value="1"/>
</dbReference>
<sequence>MCGRVSCTFHTHRLCVIAGLNAGDPQPQEQQEKDNVQKKGSKTEVSDEGKEGALPQKLRSDGGTAARALTLATAAACSSCASLAAAGLLDVSLLQYPVNGCNLPPSTRLPVILPPQPRELPQQEGKTPCSRSVVAAAWGLQLHGSDLTPSNARIETAQTSRAFRGLVDRRRCVLLVDGFFEWLRPKDKNAQRQPFFFRMNLSPAAGKGAVYAISSVALSTLVMVAETPIPKRPTKAPVKHGDAKQEPCCSGSSHSGIQYSCGGKYNNIPSVLGPSEAPMLLGCLYIPAYSEKDLTSKSQTSKPSPVSIAVVTMSAKGTPMEKIHDRMPLLLSPEGAAMWLEMSLPFSAIRGDLEAQAKQLMDLAVHYYAVSPTMGSIRTKGLICVSPCTPAPQAAAATATTTKASAAAAKRSSCNSRPLTDFFQPSKKQKMGTGTAKK</sequence>
<keyword evidence="4" id="KW-0378">Hydrolase</keyword>
<keyword evidence="9" id="KW-1185">Reference proteome</keyword>
<keyword evidence="6" id="KW-0238">DNA-binding</keyword>
<keyword evidence="7" id="KW-0456">Lyase</keyword>
<dbReference type="PANTHER" id="PTHR13604:SF0">
    <property type="entry name" value="ABASIC SITE PROCESSING PROTEIN HMCES"/>
    <property type="match status" value="1"/>
</dbReference>